<feature type="compositionally biased region" description="Low complexity" evidence="9">
    <location>
        <begin position="1483"/>
        <end position="1502"/>
    </location>
</feature>
<evidence type="ECO:0000256" key="4">
    <source>
        <dbReference type="ARBA" id="ARBA00022679"/>
    </source>
</evidence>
<feature type="compositionally biased region" description="Gly residues" evidence="9">
    <location>
        <begin position="1437"/>
        <end position="1446"/>
    </location>
</feature>
<dbReference type="GO" id="GO:0005524">
    <property type="term" value="F:ATP binding"/>
    <property type="evidence" value="ECO:0007669"/>
    <property type="project" value="UniProtKB-KW"/>
</dbReference>
<evidence type="ECO:0000256" key="7">
    <source>
        <dbReference type="ARBA" id="ARBA00022840"/>
    </source>
</evidence>
<feature type="compositionally biased region" description="Acidic residues" evidence="9">
    <location>
        <begin position="518"/>
        <end position="528"/>
    </location>
</feature>
<sequence length="1655" mass="180474">MRGSEERSARSRTKVREKARSPEDSRRVSNKSRHSSQGSSHRKHKKSHRSHRRKHSTRDSERAIVATKPLVEYDDVSSDSSLPSDDGGGAAEHVYPASPPPPPPPPVSSSSSSRHAAERSSERSEGSSKRRHSSRHKSSDVKEASSSSRSSSRRNHSERPPSPPPPPPSSRSSRDYSTSSNYYERDVMKDYASSRTYMSGYRDSGVLDPYYGLPDSHGDCYSSRSSRKRSLSPDHPRAYKGGGRSPVSSPSPPPSRSAKRRKTPTSDSREKDRPSRNYSPNNSSSLYTSSRKTSAYSRSRSRSPLRSSRRARKSRSRSRSPPLQRSRGGRSRSPPLSPPAAYQTHRRRERSPSYETKFASTSLGAELRKHRKGRELEKSRHFGQQPGSAASAAGASPSASPTAATHPAPQWARHGGHPPTTAATPCPPVTPATHRHLLQRRPPLPPLPPPPPVPAAAPVPPAEAPAPASPATRGALQPPRTPPFGQLPRAGLLARRERASGAGGDHQCPATATMACWYEEEEEGEGEGSLESGPLVGERPAAEPSPTQAPPPPQRKSIKELPMPPGMKVEDMMSPEAPDRDEGSASQAALNAASMQVFRRPRILNKPPSDDDRFPNWGERCVDVFDIVCQIGEGTYGQFFQGALKSWETVNLILTRTSSGQDLVLGFWVLGNIVNLKEIVTDKQDALDFKKDKGAFYLVFEYMDHDLMGLLESGLVDFNEFHVASFMRQLLDGLSYCHRRNFLHRDIKCSNILMNNRGQIKLADFGLARLYSAEDKARPYTNKVITLWYRPPELLLGEERYGPAIDVWSCGCILGELFTRKPVFQANQEMAQLEAISRVCGTPCPAVWPRVIQLPHWAAFRPKKQHRRRLREEFSFLPPHALDLLDQMLELDPERRITAEAALRSPWLAQVRPDRMAPPERALCKIPQSEVRSRNLLFESKLLILFLEFISSCFPFLSPWPARCSKVRSSLPHWQDCHEMWSKRRRRQLRLEQDMAASSSGPLPSSGLPMHLGGGVHSAPPSAQDISRGDSNEGPQMGGGNARPSYGLDEADSSKSADGSDSNPAPSSVNSQQLQTNLNTITAAFQKHETLSIAQLANLLNIKVDASTRQLLENLNMQLLLAAAAKQAQKVQMASHQSRQQQGQAPVAPPQLPPGAATQQPLVQKQQRPPSPPHPPPASSSAKPQVMVDAVGREQQQQQQPVGVDEGKGGGGREGGRAPRPPVQPLPSPPQPSRRPPPPPPLESPTRAKWRGGKPPSPGPPLLMPPLPQHPLPPVSDIRDTSPTAFDRGGTSGGPPLLLDSGDNRAPPLLLPRRPSETSVLRGRPPSPPAPGPPPLGRGVVAPDSAYHRGGAPTPDDTSPPFEPQVPSSALGASCGQQQSYTTSGVKAALAQLLEAQGFRVKKPSSLSGIRATTPSPSPLHHQQQQQQGFEPPHLLPGGGGGGDSRFGGEARGFEPEYGRPYRSGPDARGSRDYYGSPSMGESRAALLSSSPPGPSRRLSLLHTPPGHGVLEVSPPDVYPPRREVAPFVGGPRGASHYIGRGGRRPLLQPKHSLVQRKMPTPRSHPSHNTGHWYTDHSGLERVVRFRLVLCTACLCVMPFLSAIVGTMYQVLLEKYTTVPAEVVGEKKLNMSIAGCVLSSKFHFSTAVSSYTNTR</sequence>
<feature type="compositionally biased region" description="Basic and acidic residues" evidence="9">
    <location>
        <begin position="115"/>
        <end position="128"/>
    </location>
</feature>
<comment type="caution">
    <text evidence="11">The sequence shown here is derived from an EMBL/GenBank/DDBJ whole genome shotgun (WGS) entry which is preliminary data.</text>
</comment>
<evidence type="ECO:0000256" key="2">
    <source>
        <dbReference type="ARBA" id="ARBA00012409"/>
    </source>
</evidence>
<evidence type="ECO:0000256" key="6">
    <source>
        <dbReference type="ARBA" id="ARBA00022777"/>
    </source>
</evidence>
<feature type="compositionally biased region" description="Polar residues" evidence="9">
    <location>
        <begin position="1405"/>
        <end position="1415"/>
    </location>
</feature>
<evidence type="ECO:0000256" key="5">
    <source>
        <dbReference type="ARBA" id="ARBA00022741"/>
    </source>
</evidence>
<dbReference type="PROSITE" id="PS00108">
    <property type="entry name" value="PROTEIN_KINASE_ST"/>
    <property type="match status" value="1"/>
</dbReference>
<keyword evidence="7" id="KW-0067">ATP-binding</keyword>
<dbReference type="OMA" id="DDRFPNW"/>
<evidence type="ECO:0000256" key="9">
    <source>
        <dbReference type="SAM" id="MobiDB-lite"/>
    </source>
</evidence>
<feature type="compositionally biased region" description="Pro residues" evidence="9">
    <location>
        <begin position="1255"/>
        <end position="1274"/>
    </location>
</feature>
<feature type="compositionally biased region" description="Basic residues" evidence="9">
    <location>
        <begin position="299"/>
        <end position="318"/>
    </location>
</feature>
<dbReference type="PANTHER" id="PTHR24056:SF546">
    <property type="entry name" value="CYCLIN-DEPENDENT KINASE 12"/>
    <property type="match status" value="1"/>
</dbReference>
<feature type="compositionally biased region" description="Pro residues" evidence="9">
    <location>
        <begin position="97"/>
        <end position="107"/>
    </location>
</feature>
<dbReference type="SMART" id="SM00220">
    <property type="entry name" value="S_TKc"/>
    <property type="match status" value="1"/>
</dbReference>
<dbReference type="EC" id="2.7.11.23" evidence="2"/>
<gene>
    <name evidence="11" type="ORF">HPB48_006275</name>
</gene>
<dbReference type="Proteomes" id="UP000821853">
    <property type="component" value="Chromosome 3"/>
</dbReference>
<feature type="compositionally biased region" description="Low complexity" evidence="9">
    <location>
        <begin position="276"/>
        <end position="298"/>
    </location>
</feature>
<dbReference type="InterPro" id="IPR008271">
    <property type="entry name" value="Ser/Thr_kinase_AS"/>
</dbReference>
<keyword evidence="5" id="KW-0547">Nucleotide-binding</keyword>
<dbReference type="InterPro" id="IPR011009">
    <property type="entry name" value="Kinase-like_dom_sf"/>
</dbReference>
<feature type="compositionally biased region" description="Polar residues" evidence="9">
    <location>
        <begin position="1375"/>
        <end position="1385"/>
    </location>
</feature>
<dbReference type="SUPFAM" id="SSF56112">
    <property type="entry name" value="Protein kinase-like (PK-like)"/>
    <property type="match status" value="1"/>
</dbReference>
<evidence type="ECO:0000256" key="3">
    <source>
        <dbReference type="ARBA" id="ARBA00022527"/>
    </source>
</evidence>
<dbReference type="Gene3D" id="1.10.510.10">
    <property type="entry name" value="Transferase(Phosphotransferase) domain 1"/>
    <property type="match status" value="1"/>
</dbReference>
<keyword evidence="12" id="KW-1185">Reference proteome</keyword>
<feature type="compositionally biased region" description="Low complexity" evidence="9">
    <location>
        <begin position="386"/>
        <end position="409"/>
    </location>
</feature>
<dbReference type="PANTHER" id="PTHR24056">
    <property type="entry name" value="CELL DIVISION PROTEIN KINASE"/>
    <property type="match status" value="1"/>
</dbReference>
<feature type="region of interest" description="Disordered" evidence="9">
    <location>
        <begin position="993"/>
        <end position="1073"/>
    </location>
</feature>
<feature type="domain" description="Protein kinase" evidence="10">
    <location>
        <begin position="625"/>
        <end position="908"/>
    </location>
</feature>
<dbReference type="EMBL" id="JABSTR010000005">
    <property type="protein sequence ID" value="KAH9370522.1"/>
    <property type="molecule type" value="Genomic_DNA"/>
</dbReference>
<keyword evidence="4" id="KW-0808">Transferase</keyword>
<organism evidence="11 12">
    <name type="scientific">Haemaphysalis longicornis</name>
    <name type="common">Bush tick</name>
    <dbReference type="NCBI Taxonomy" id="44386"/>
    <lineage>
        <taxon>Eukaryota</taxon>
        <taxon>Metazoa</taxon>
        <taxon>Ecdysozoa</taxon>
        <taxon>Arthropoda</taxon>
        <taxon>Chelicerata</taxon>
        <taxon>Arachnida</taxon>
        <taxon>Acari</taxon>
        <taxon>Parasitiformes</taxon>
        <taxon>Ixodida</taxon>
        <taxon>Ixodoidea</taxon>
        <taxon>Ixodidae</taxon>
        <taxon>Haemaphysalinae</taxon>
        <taxon>Haemaphysalis</taxon>
    </lineage>
</organism>
<keyword evidence="6" id="KW-0418">Kinase</keyword>
<feature type="compositionally biased region" description="Low complexity" evidence="9">
    <location>
        <begin position="1132"/>
        <end position="1146"/>
    </location>
</feature>
<feature type="compositionally biased region" description="Low complexity" evidence="9">
    <location>
        <begin position="998"/>
        <end position="1011"/>
    </location>
</feature>
<dbReference type="VEuPathDB" id="VectorBase:HLOH_054414"/>
<dbReference type="Pfam" id="PF00069">
    <property type="entry name" value="Pkinase"/>
    <property type="match status" value="1"/>
</dbReference>
<dbReference type="Gene3D" id="3.30.200.20">
    <property type="entry name" value="Phosphorylase Kinase, domain 1"/>
    <property type="match status" value="1"/>
</dbReference>
<dbReference type="InterPro" id="IPR050108">
    <property type="entry name" value="CDK"/>
</dbReference>
<feature type="compositionally biased region" description="Basic and acidic residues" evidence="9">
    <location>
        <begin position="1447"/>
        <end position="1460"/>
    </location>
</feature>
<dbReference type="InterPro" id="IPR000719">
    <property type="entry name" value="Prot_kinase_dom"/>
</dbReference>
<dbReference type="GO" id="GO:0032968">
    <property type="term" value="P:positive regulation of transcription elongation by RNA polymerase II"/>
    <property type="evidence" value="ECO:0007669"/>
    <property type="project" value="TreeGrafter"/>
</dbReference>
<feature type="compositionally biased region" description="Pro residues" evidence="9">
    <location>
        <begin position="442"/>
        <end position="468"/>
    </location>
</feature>
<dbReference type="GO" id="GO:0030332">
    <property type="term" value="F:cyclin binding"/>
    <property type="evidence" value="ECO:0007669"/>
    <property type="project" value="TreeGrafter"/>
</dbReference>
<feature type="compositionally biased region" description="Pro residues" evidence="9">
    <location>
        <begin position="1219"/>
        <end position="1243"/>
    </location>
</feature>
<reference evidence="11 12" key="1">
    <citation type="journal article" date="2020" name="Cell">
        <title>Large-Scale Comparative Analyses of Tick Genomes Elucidate Their Genetic Diversity and Vector Capacities.</title>
        <authorList>
            <consortium name="Tick Genome and Microbiome Consortium (TIGMIC)"/>
            <person name="Jia N."/>
            <person name="Wang J."/>
            <person name="Shi W."/>
            <person name="Du L."/>
            <person name="Sun Y."/>
            <person name="Zhan W."/>
            <person name="Jiang J.F."/>
            <person name="Wang Q."/>
            <person name="Zhang B."/>
            <person name="Ji P."/>
            <person name="Bell-Sakyi L."/>
            <person name="Cui X.M."/>
            <person name="Yuan T.T."/>
            <person name="Jiang B.G."/>
            <person name="Yang W.F."/>
            <person name="Lam T.T."/>
            <person name="Chang Q.C."/>
            <person name="Ding S.J."/>
            <person name="Wang X.J."/>
            <person name="Zhu J.G."/>
            <person name="Ruan X.D."/>
            <person name="Zhao L."/>
            <person name="Wei J.T."/>
            <person name="Ye R.Z."/>
            <person name="Que T.C."/>
            <person name="Du C.H."/>
            <person name="Zhou Y.H."/>
            <person name="Cheng J.X."/>
            <person name="Dai P.F."/>
            <person name="Guo W.B."/>
            <person name="Han X.H."/>
            <person name="Huang E.J."/>
            <person name="Li L.F."/>
            <person name="Wei W."/>
            <person name="Gao Y.C."/>
            <person name="Liu J.Z."/>
            <person name="Shao H.Z."/>
            <person name="Wang X."/>
            <person name="Wang C.C."/>
            <person name="Yang T.C."/>
            <person name="Huo Q.B."/>
            <person name="Li W."/>
            <person name="Chen H.Y."/>
            <person name="Chen S.E."/>
            <person name="Zhou L.G."/>
            <person name="Ni X.B."/>
            <person name="Tian J.H."/>
            <person name="Sheng Y."/>
            <person name="Liu T."/>
            <person name="Pan Y.S."/>
            <person name="Xia L.Y."/>
            <person name="Li J."/>
            <person name="Zhao F."/>
            <person name="Cao W.C."/>
        </authorList>
    </citation>
    <scope>NUCLEOTIDE SEQUENCE [LARGE SCALE GENOMIC DNA]</scope>
    <source>
        <strain evidence="11">HaeL-2018</strain>
    </source>
</reference>
<feature type="region of interest" description="Disordered" evidence="9">
    <location>
        <begin position="1400"/>
        <end position="1517"/>
    </location>
</feature>
<feature type="compositionally biased region" description="Low complexity" evidence="9">
    <location>
        <begin position="529"/>
        <end position="546"/>
    </location>
</feature>
<keyword evidence="3" id="KW-0723">Serine/threonine-protein kinase</keyword>
<dbReference type="GO" id="GO:0008024">
    <property type="term" value="C:cyclin/CDK positive transcription elongation factor complex"/>
    <property type="evidence" value="ECO:0007669"/>
    <property type="project" value="TreeGrafter"/>
</dbReference>
<dbReference type="PROSITE" id="PS50011">
    <property type="entry name" value="PROTEIN_KINASE_DOM"/>
    <property type="match status" value="1"/>
</dbReference>
<dbReference type="FunFam" id="1.10.510.10:FF:000415">
    <property type="entry name" value="CMGC/CDK/CRK7 protein kinase, variant"/>
    <property type="match status" value="1"/>
</dbReference>
<feature type="compositionally biased region" description="Basic residues" evidence="9">
    <location>
        <begin position="28"/>
        <end position="56"/>
    </location>
</feature>
<comment type="catalytic activity">
    <reaction evidence="8">
        <text>[DNA-directed RNA polymerase] + ATP = phospho-[DNA-directed RNA polymerase] + ADP + H(+)</text>
        <dbReference type="Rhea" id="RHEA:10216"/>
        <dbReference type="Rhea" id="RHEA-COMP:11321"/>
        <dbReference type="Rhea" id="RHEA-COMP:11322"/>
        <dbReference type="ChEBI" id="CHEBI:15378"/>
        <dbReference type="ChEBI" id="CHEBI:30616"/>
        <dbReference type="ChEBI" id="CHEBI:43176"/>
        <dbReference type="ChEBI" id="CHEBI:68546"/>
        <dbReference type="ChEBI" id="CHEBI:456216"/>
        <dbReference type="EC" id="2.7.11.23"/>
    </reaction>
</comment>
<evidence type="ECO:0000256" key="1">
    <source>
        <dbReference type="ARBA" id="ARBA00006485"/>
    </source>
</evidence>
<feature type="region of interest" description="Disordered" evidence="9">
    <location>
        <begin position="1132"/>
        <end position="1386"/>
    </location>
</feature>
<proteinExistence type="inferred from homology"/>
<name>A0A9J6G4T7_HAELO</name>
<dbReference type="OrthoDB" id="28397at2759"/>
<feature type="compositionally biased region" description="Pro residues" evidence="9">
    <location>
        <begin position="1325"/>
        <end position="1336"/>
    </location>
</feature>
<feature type="compositionally biased region" description="Polar residues" evidence="9">
    <location>
        <begin position="1063"/>
        <end position="1073"/>
    </location>
</feature>
<feature type="compositionally biased region" description="Low complexity" evidence="9">
    <location>
        <begin position="1195"/>
        <end position="1204"/>
    </location>
</feature>
<feature type="region of interest" description="Disordered" evidence="9">
    <location>
        <begin position="1"/>
        <end position="589"/>
    </location>
</feature>
<feature type="compositionally biased region" description="Pro residues" evidence="9">
    <location>
        <begin position="1169"/>
        <end position="1178"/>
    </location>
</feature>
<comment type="similarity">
    <text evidence="1">Belongs to the protein kinase superfamily. CMGC Ser/Thr protein kinase family. CDC2/CDKX subfamily.</text>
</comment>
<feature type="compositionally biased region" description="Pro residues" evidence="9">
    <location>
        <begin position="160"/>
        <end position="169"/>
    </location>
</feature>
<dbReference type="GO" id="GO:0008353">
    <property type="term" value="F:RNA polymerase II CTD heptapeptide repeat kinase activity"/>
    <property type="evidence" value="ECO:0007669"/>
    <property type="project" value="UniProtKB-EC"/>
</dbReference>
<feature type="compositionally biased region" description="Low complexity" evidence="9">
    <location>
        <begin position="319"/>
        <end position="334"/>
    </location>
</feature>
<evidence type="ECO:0000313" key="12">
    <source>
        <dbReference type="Proteomes" id="UP000821853"/>
    </source>
</evidence>
<protein>
    <recommendedName>
        <fullName evidence="2">[RNA-polymerase]-subunit kinase</fullName>
        <ecNumber evidence="2">2.7.11.23</ecNumber>
    </recommendedName>
</protein>
<evidence type="ECO:0000259" key="10">
    <source>
        <dbReference type="PROSITE" id="PS50011"/>
    </source>
</evidence>
<evidence type="ECO:0000256" key="8">
    <source>
        <dbReference type="ARBA" id="ARBA00049280"/>
    </source>
</evidence>
<accession>A0A9J6G4T7</accession>
<feature type="compositionally biased region" description="Basic and acidic residues" evidence="9">
    <location>
        <begin position="1"/>
        <end position="27"/>
    </location>
</feature>
<evidence type="ECO:0000313" key="11">
    <source>
        <dbReference type="EMBL" id="KAH9370522.1"/>
    </source>
</evidence>